<name>A0A6V7NZM2_ANACO</name>
<dbReference type="AlphaFoldDB" id="A0A6V7NZM2"/>
<evidence type="ECO:0008006" key="3">
    <source>
        <dbReference type="Google" id="ProtNLM"/>
    </source>
</evidence>
<sequence length="287" mass="30707">MSQKFLIKEPAPTPPPNARPKHFHPPVPFSTSPPHSPQLLFPFHAINGLRHLPPAKKKRYAKLGPNAKVLGPLPPSKLRGFYNALDVFVDPTLRPQGLDLTIMEAMMCAKPVAATRLPSLKGSVFVADGEFGFMFAPNVAAAVDALELVVSEGPRRLAARGRACRDYAASMFTAKKMALAYERFHSAGDDAAKNPPLRGCSAVVTSTGVSVGAGENASSSEATEKEGEGEARRAGRAREASSSETVEESWGRKEKKRIKQSGGAALAGSEARKVEGVWARARTRARA</sequence>
<organism evidence="2">
    <name type="scientific">Ananas comosus var. bracteatus</name>
    <name type="common">red pineapple</name>
    <dbReference type="NCBI Taxonomy" id="296719"/>
    <lineage>
        <taxon>Eukaryota</taxon>
        <taxon>Viridiplantae</taxon>
        <taxon>Streptophyta</taxon>
        <taxon>Embryophyta</taxon>
        <taxon>Tracheophyta</taxon>
        <taxon>Spermatophyta</taxon>
        <taxon>Magnoliopsida</taxon>
        <taxon>Liliopsida</taxon>
        <taxon>Poales</taxon>
        <taxon>Bromeliaceae</taxon>
        <taxon>Bromelioideae</taxon>
        <taxon>Ananas</taxon>
    </lineage>
</organism>
<protein>
    <recommendedName>
        <fullName evidence="3">Glycosyl transferase family 1 domain-containing protein</fullName>
    </recommendedName>
</protein>
<accession>A0A6V7NZM2</accession>
<evidence type="ECO:0000256" key="1">
    <source>
        <dbReference type="SAM" id="MobiDB-lite"/>
    </source>
</evidence>
<gene>
    <name evidence="2" type="ORF">CB5_LOCUS7244</name>
</gene>
<feature type="region of interest" description="Disordered" evidence="1">
    <location>
        <begin position="211"/>
        <end position="287"/>
    </location>
</feature>
<feature type="compositionally biased region" description="Low complexity" evidence="1">
    <location>
        <begin position="211"/>
        <end position="221"/>
    </location>
</feature>
<dbReference type="Gene3D" id="3.40.50.2000">
    <property type="entry name" value="Glycogen Phosphorylase B"/>
    <property type="match status" value="1"/>
</dbReference>
<proteinExistence type="predicted"/>
<reference evidence="2" key="1">
    <citation type="submission" date="2020-07" db="EMBL/GenBank/DDBJ databases">
        <authorList>
            <person name="Lin J."/>
        </authorList>
    </citation>
    <scope>NUCLEOTIDE SEQUENCE</scope>
</reference>
<dbReference type="PANTHER" id="PTHR46686:SF5">
    <property type="entry name" value="GLYCOSYLTRANSFERASE"/>
    <property type="match status" value="1"/>
</dbReference>
<dbReference type="CDD" id="cd03801">
    <property type="entry name" value="GT4_PimA-like"/>
    <property type="match status" value="1"/>
</dbReference>
<dbReference type="PANTHER" id="PTHR46686">
    <property type="entry name" value="GLYCOSYLTRANSFERASE"/>
    <property type="match status" value="1"/>
</dbReference>
<feature type="compositionally biased region" description="Basic and acidic residues" evidence="1">
    <location>
        <begin position="222"/>
        <end position="241"/>
    </location>
</feature>
<dbReference type="SUPFAM" id="SSF53756">
    <property type="entry name" value="UDP-Glycosyltransferase/glycogen phosphorylase"/>
    <property type="match status" value="1"/>
</dbReference>
<dbReference type="EMBL" id="LR862143">
    <property type="protein sequence ID" value="CAD1824033.1"/>
    <property type="molecule type" value="Genomic_DNA"/>
</dbReference>
<evidence type="ECO:0000313" key="2">
    <source>
        <dbReference type="EMBL" id="CAD1824033.1"/>
    </source>
</evidence>
<feature type="region of interest" description="Disordered" evidence="1">
    <location>
        <begin position="1"/>
        <end position="25"/>
    </location>
</feature>
<dbReference type="Pfam" id="PF13692">
    <property type="entry name" value="Glyco_trans_1_4"/>
    <property type="match status" value="1"/>
</dbReference>